<accession>A0A445FGM2</accession>
<dbReference type="GO" id="GO:0046872">
    <property type="term" value="F:metal ion binding"/>
    <property type="evidence" value="ECO:0007669"/>
    <property type="project" value="UniProtKB-KW"/>
</dbReference>
<keyword evidence="7" id="KW-0479">Metal-binding</keyword>
<dbReference type="EMBL" id="QZWG01000019">
    <property type="protein sequence ID" value="RZB47950.1"/>
    <property type="molecule type" value="Genomic_DNA"/>
</dbReference>
<evidence type="ECO:0000256" key="8">
    <source>
        <dbReference type="ARBA" id="ARBA00022746"/>
    </source>
</evidence>
<evidence type="ECO:0000256" key="4">
    <source>
        <dbReference type="ARBA" id="ARBA00005221"/>
    </source>
</evidence>
<dbReference type="GO" id="GO:0004311">
    <property type="term" value="F:geranylgeranyl diphosphate synthase activity"/>
    <property type="evidence" value="ECO:0007669"/>
    <property type="project" value="TreeGrafter"/>
</dbReference>
<dbReference type="SUPFAM" id="SSF48576">
    <property type="entry name" value="Terpenoid synthases"/>
    <property type="match status" value="1"/>
</dbReference>
<dbReference type="PANTHER" id="PTHR43281">
    <property type="entry name" value="FARNESYL DIPHOSPHATE SYNTHASE"/>
    <property type="match status" value="1"/>
</dbReference>
<dbReference type="Pfam" id="PF00348">
    <property type="entry name" value="polyprenyl_synt"/>
    <property type="match status" value="1"/>
</dbReference>
<dbReference type="Gene3D" id="1.10.600.10">
    <property type="entry name" value="Farnesyl Diphosphate Synthase"/>
    <property type="match status" value="1"/>
</dbReference>
<gene>
    <name evidence="12" type="ORF">D0Y65_051483</name>
</gene>
<dbReference type="CDD" id="cd00685">
    <property type="entry name" value="Trans_IPPS_HT"/>
    <property type="match status" value="1"/>
</dbReference>
<evidence type="ECO:0000256" key="7">
    <source>
        <dbReference type="ARBA" id="ARBA00022723"/>
    </source>
</evidence>
<evidence type="ECO:0000256" key="11">
    <source>
        <dbReference type="RuleBase" id="RU004466"/>
    </source>
</evidence>
<comment type="cofactor">
    <cofactor evidence="1">
        <name>Mg(2+)</name>
        <dbReference type="ChEBI" id="CHEBI:18420"/>
    </cofactor>
</comment>
<evidence type="ECO:0000256" key="9">
    <source>
        <dbReference type="ARBA" id="ARBA00022842"/>
    </source>
</evidence>
<dbReference type="SFLD" id="SFLDS00005">
    <property type="entry name" value="Isoprenoid_Synthase_Type_I"/>
    <property type="match status" value="1"/>
</dbReference>
<keyword evidence="10" id="KW-0414">Isoprene biosynthesis</keyword>
<dbReference type="Proteomes" id="UP000289340">
    <property type="component" value="Chromosome 19"/>
</dbReference>
<keyword evidence="8" id="KW-0125">Carotenoid biosynthesis</keyword>
<comment type="pathway">
    <text evidence="4">Isoprenoid biosynthesis; geranylgeranyl diphosphate biosynthesis; geranylgeranyl diphosphate from farnesyl diphosphate and isopentenyl diphosphate: step 1/1.</text>
</comment>
<keyword evidence="9" id="KW-0460">Magnesium</keyword>
<dbReference type="InterPro" id="IPR053378">
    <property type="entry name" value="Prenyl_diphosphate_synthase"/>
</dbReference>
<evidence type="ECO:0000313" key="12">
    <source>
        <dbReference type="EMBL" id="RZB47950.1"/>
    </source>
</evidence>
<sequence length="359" mass="38733">MSSVNNLGTLLARLTSMLNTRSPLIPCFHTLRTVPVSPKREWPKLFSSVNSTLPFSSAPNFDFKAYMLDKINTVNRALDAAVALREPRKLHEAMRYTLLAGGKRIRPVLCLAACSLVGGSEATAIPAACAVEMIHTMSLIHDDLPCMDNDDLRRGKPTSHKIFGEHVAVLAGDALLALAFEHVAASTEGAYAARVVRAIGELAKCIGAEGVMAGQVVDVNSEGLTLSMSDEVAVLERLEFIHVHKTAVVEGAVVMGAILGGGSDEEIERLRMFGRCIGLLGQVVDDVLDVTKSSEELGKTAKKDLVADKLTYPKVLGIHESKEFAHKLVHDANKMLAGFHPPKAAPLFALTNYIAYRQN</sequence>
<evidence type="ECO:0000256" key="3">
    <source>
        <dbReference type="ARBA" id="ARBA00005035"/>
    </source>
</evidence>
<dbReference type="PROSITE" id="PS00723">
    <property type="entry name" value="POLYPRENYL_SYNTHASE_1"/>
    <property type="match status" value="1"/>
</dbReference>
<keyword evidence="6 11" id="KW-0808">Transferase</keyword>
<name>A0A445FGM2_GLYSO</name>
<dbReference type="SMR" id="A0A445FGM2"/>
<dbReference type="SFLD" id="SFLDG01017">
    <property type="entry name" value="Polyprenyl_Transferase_Like"/>
    <property type="match status" value="1"/>
</dbReference>
<proteinExistence type="inferred from homology"/>
<comment type="pathway">
    <text evidence="3">Isoprenoid biosynthesis; farnesyl diphosphate biosynthesis; farnesyl diphosphate from geranyl diphosphate and isopentenyl diphosphate: step 1/1.</text>
</comment>
<evidence type="ECO:0000256" key="2">
    <source>
        <dbReference type="ARBA" id="ARBA00004932"/>
    </source>
</evidence>
<comment type="caution">
    <text evidence="12">The sequence shown here is derived from an EMBL/GenBank/DDBJ whole genome shotgun (WGS) entry which is preliminary data.</text>
</comment>
<dbReference type="NCBIfam" id="NF045485">
    <property type="entry name" value="FPPsyn"/>
    <property type="match status" value="1"/>
</dbReference>
<protein>
    <submittedName>
        <fullName evidence="12">Geranylgeranyl pyrophosphate synthase, chloroplastic</fullName>
    </submittedName>
</protein>
<evidence type="ECO:0000256" key="1">
    <source>
        <dbReference type="ARBA" id="ARBA00001946"/>
    </source>
</evidence>
<dbReference type="GO" id="GO:0016117">
    <property type="term" value="P:carotenoid biosynthetic process"/>
    <property type="evidence" value="ECO:0007669"/>
    <property type="project" value="UniProtKB-KW"/>
</dbReference>
<comment type="similarity">
    <text evidence="5 11">Belongs to the FPP/GGPP synthase family.</text>
</comment>
<keyword evidence="13" id="KW-1185">Reference proteome</keyword>
<evidence type="ECO:0000256" key="6">
    <source>
        <dbReference type="ARBA" id="ARBA00022679"/>
    </source>
</evidence>
<dbReference type="InterPro" id="IPR033749">
    <property type="entry name" value="Polyprenyl_synt_CS"/>
</dbReference>
<dbReference type="InterPro" id="IPR000092">
    <property type="entry name" value="Polyprenyl_synt"/>
</dbReference>
<evidence type="ECO:0000256" key="10">
    <source>
        <dbReference type="ARBA" id="ARBA00023229"/>
    </source>
</evidence>
<reference evidence="12 13" key="1">
    <citation type="submission" date="2018-09" db="EMBL/GenBank/DDBJ databases">
        <title>A high-quality reference genome of wild soybean provides a powerful tool to mine soybean genomes.</title>
        <authorList>
            <person name="Xie M."/>
            <person name="Chung C.Y.L."/>
            <person name="Li M.-W."/>
            <person name="Wong F.-L."/>
            <person name="Chan T.-F."/>
            <person name="Lam H.-M."/>
        </authorList>
    </citation>
    <scope>NUCLEOTIDE SEQUENCE [LARGE SCALE GENOMIC DNA]</scope>
    <source>
        <strain evidence="13">cv. W05</strain>
        <tissue evidence="12">Hypocotyl of etiolated seedlings</tissue>
    </source>
</reference>
<dbReference type="AlphaFoldDB" id="A0A445FGM2"/>
<dbReference type="InterPro" id="IPR008949">
    <property type="entry name" value="Isoprenoid_synthase_dom_sf"/>
</dbReference>
<organism evidence="12 13">
    <name type="scientific">Glycine soja</name>
    <name type="common">Wild soybean</name>
    <dbReference type="NCBI Taxonomy" id="3848"/>
    <lineage>
        <taxon>Eukaryota</taxon>
        <taxon>Viridiplantae</taxon>
        <taxon>Streptophyta</taxon>
        <taxon>Embryophyta</taxon>
        <taxon>Tracheophyta</taxon>
        <taxon>Spermatophyta</taxon>
        <taxon>Magnoliopsida</taxon>
        <taxon>eudicotyledons</taxon>
        <taxon>Gunneridae</taxon>
        <taxon>Pentapetalae</taxon>
        <taxon>rosids</taxon>
        <taxon>fabids</taxon>
        <taxon>Fabales</taxon>
        <taxon>Fabaceae</taxon>
        <taxon>Papilionoideae</taxon>
        <taxon>50 kb inversion clade</taxon>
        <taxon>NPAAA clade</taxon>
        <taxon>indigoferoid/millettioid clade</taxon>
        <taxon>Phaseoleae</taxon>
        <taxon>Glycine</taxon>
        <taxon>Glycine subgen. Soja</taxon>
    </lineage>
</organism>
<dbReference type="FunFam" id="1.10.600.10:FF:000001">
    <property type="entry name" value="Geranylgeranyl diphosphate synthase"/>
    <property type="match status" value="1"/>
</dbReference>
<dbReference type="PANTHER" id="PTHR43281:SF33">
    <property type="entry name" value="GERANYLGERANYL PYROPHOSPHATE SYNTHASE 7, CHLOROPLASTIC"/>
    <property type="match status" value="1"/>
</dbReference>
<evidence type="ECO:0000256" key="5">
    <source>
        <dbReference type="ARBA" id="ARBA00006706"/>
    </source>
</evidence>
<dbReference type="GO" id="GO:0005737">
    <property type="term" value="C:cytoplasm"/>
    <property type="evidence" value="ECO:0007669"/>
    <property type="project" value="UniProtKB-ARBA"/>
</dbReference>
<evidence type="ECO:0000313" key="13">
    <source>
        <dbReference type="Proteomes" id="UP000289340"/>
    </source>
</evidence>
<comment type="pathway">
    <text evidence="2">Isoprenoid biosynthesis; geranyl diphosphate biosynthesis; geranyl diphosphate from dimethylallyl diphosphate and isopentenyl diphosphate: step 1/1.</text>
</comment>